<organism evidence="7 8">
    <name type="scientific">Pelolinea submarina</name>
    <dbReference type="NCBI Taxonomy" id="913107"/>
    <lineage>
        <taxon>Bacteria</taxon>
        <taxon>Bacillati</taxon>
        <taxon>Chloroflexota</taxon>
        <taxon>Anaerolineae</taxon>
        <taxon>Anaerolineales</taxon>
        <taxon>Anaerolineaceae</taxon>
        <taxon>Pelolinea</taxon>
    </lineage>
</organism>
<dbReference type="InterPro" id="IPR039425">
    <property type="entry name" value="RNA_pol_sigma-70-like"/>
</dbReference>
<dbReference type="Gene3D" id="1.10.1740.10">
    <property type="match status" value="1"/>
</dbReference>
<feature type="domain" description="RNA polymerase sigma-70 region 2" evidence="5">
    <location>
        <begin position="26"/>
        <end position="95"/>
    </location>
</feature>
<evidence type="ECO:0000259" key="6">
    <source>
        <dbReference type="Pfam" id="PF08281"/>
    </source>
</evidence>
<dbReference type="Gene3D" id="1.10.10.10">
    <property type="entry name" value="Winged helix-like DNA-binding domain superfamily/Winged helix DNA-binding domain"/>
    <property type="match status" value="1"/>
</dbReference>
<dbReference type="Pfam" id="PF04542">
    <property type="entry name" value="Sigma70_r2"/>
    <property type="match status" value="1"/>
</dbReference>
<dbReference type="SUPFAM" id="SSF88659">
    <property type="entry name" value="Sigma3 and sigma4 domains of RNA polymerase sigma factors"/>
    <property type="match status" value="1"/>
</dbReference>
<dbReference type="EMBL" id="QUMS01000001">
    <property type="protein sequence ID" value="REG11027.1"/>
    <property type="molecule type" value="Genomic_DNA"/>
</dbReference>
<accession>A0A347ZSW7</accession>
<dbReference type="InterPro" id="IPR036388">
    <property type="entry name" value="WH-like_DNA-bd_sf"/>
</dbReference>
<dbReference type="InterPro" id="IPR013324">
    <property type="entry name" value="RNA_pol_sigma_r3/r4-like"/>
</dbReference>
<evidence type="ECO:0000256" key="4">
    <source>
        <dbReference type="ARBA" id="ARBA00023163"/>
    </source>
</evidence>
<dbReference type="SUPFAM" id="SSF88946">
    <property type="entry name" value="Sigma2 domain of RNA polymerase sigma factors"/>
    <property type="match status" value="1"/>
</dbReference>
<dbReference type="Pfam" id="PF08281">
    <property type="entry name" value="Sigma70_r4_2"/>
    <property type="match status" value="1"/>
</dbReference>
<evidence type="ECO:0000256" key="2">
    <source>
        <dbReference type="ARBA" id="ARBA00023015"/>
    </source>
</evidence>
<reference evidence="7 8" key="1">
    <citation type="submission" date="2018-08" db="EMBL/GenBank/DDBJ databases">
        <title>Genomic Encyclopedia of Type Strains, Phase IV (KMG-IV): sequencing the most valuable type-strain genomes for metagenomic binning, comparative biology and taxonomic classification.</title>
        <authorList>
            <person name="Goeker M."/>
        </authorList>
    </citation>
    <scope>NUCLEOTIDE SEQUENCE [LARGE SCALE GENOMIC DNA]</scope>
    <source>
        <strain evidence="7 8">DSM 23923</strain>
    </source>
</reference>
<evidence type="ECO:0000256" key="3">
    <source>
        <dbReference type="ARBA" id="ARBA00023082"/>
    </source>
</evidence>
<name>A0A347ZSW7_9CHLR</name>
<dbReference type="GO" id="GO:0003677">
    <property type="term" value="F:DNA binding"/>
    <property type="evidence" value="ECO:0007669"/>
    <property type="project" value="InterPro"/>
</dbReference>
<dbReference type="GO" id="GO:0006352">
    <property type="term" value="P:DNA-templated transcription initiation"/>
    <property type="evidence" value="ECO:0007669"/>
    <property type="project" value="InterPro"/>
</dbReference>
<keyword evidence="4" id="KW-0804">Transcription</keyword>
<dbReference type="OrthoDB" id="157311at2"/>
<comment type="similarity">
    <text evidence="1">Belongs to the sigma-70 factor family. ECF subfamily.</text>
</comment>
<dbReference type="Proteomes" id="UP000256388">
    <property type="component" value="Unassembled WGS sequence"/>
</dbReference>
<dbReference type="GO" id="GO:0016987">
    <property type="term" value="F:sigma factor activity"/>
    <property type="evidence" value="ECO:0007669"/>
    <property type="project" value="UniProtKB-KW"/>
</dbReference>
<dbReference type="InterPro" id="IPR007627">
    <property type="entry name" value="RNA_pol_sigma70_r2"/>
</dbReference>
<dbReference type="NCBIfam" id="TIGR02937">
    <property type="entry name" value="sigma70-ECF"/>
    <property type="match status" value="1"/>
</dbReference>
<sequence length="184" mass="21776">MENRSEQDETILDQAIQGNEAAFSILYKDNVKKIYSYIYYRTGNVSDAEDLTARVFQRALKHITRYKKTSVPFSAWLYRIAHNLVANWHRDNQRRKEVPIEDHVDLRSKQDIPDHEIEKKQEVEGLMRAVRQLPSDRQMVLILKYVEDLSNKEIGEIMGKSEGAIKSLYHRTLMDLRDYFEVKE</sequence>
<evidence type="ECO:0000313" key="7">
    <source>
        <dbReference type="EMBL" id="REG11027.1"/>
    </source>
</evidence>
<evidence type="ECO:0000259" key="5">
    <source>
        <dbReference type="Pfam" id="PF04542"/>
    </source>
</evidence>
<dbReference type="CDD" id="cd06171">
    <property type="entry name" value="Sigma70_r4"/>
    <property type="match status" value="1"/>
</dbReference>
<dbReference type="InterPro" id="IPR014284">
    <property type="entry name" value="RNA_pol_sigma-70_dom"/>
</dbReference>
<evidence type="ECO:0000313" key="8">
    <source>
        <dbReference type="Proteomes" id="UP000256388"/>
    </source>
</evidence>
<evidence type="ECO:0000256" key="1">
    <source>
        <dbReference type="ARBA" id="ARBA00010641"/>
    </source>
</evidence>
<protein>
    <submittedName>
        <fullName evidence="7">RNA polymerase sigma-70 factor (ECF subfamily)</fullName>
    </submittedName>
</protein>
<comment type="caution">
    <text evidence="7">The sequence shown here is derived from an EMBL/GenBank/DDBJ whole genome shotgun (WGS) entry which is preliminary data.</text>
</comment>
<proteinExistence type="inferred from homology"/>
<dbReference type="PANTHER" id="PTHR43133:SF57">
    <property type="entry name" value="RNA POLYMERASE SIGMA-70 FACTOR"/>
    <property type="match status" value="1"/>
</dbReference>
<feature type="domain" description="RNA polymerase sigma factor 70 region 4 type 2" evidence="6">
    <location>
        <begin position="126"/>
        <end position="175"/>
    </location>
</feature>
<keyword evidence="8" id="KW-1185">Reference proteome</keyword>
<dbReference type="InterPro" id="IPR013249">
    <property type="entry name" value="RNA_pol_sigma70_r4_t2"/>
</dbReference>
<keyword evidence="3" id="KW-0731">Sigma factor</keyword>
<keyword evidence="2" id="KW-0805">Transcription regulation</keyword>
<dbReference type="AlphaFoldDB" id="A0A347ZSW7"/>
<dbReference type="PANTHER" id="PTHR43133">
    <property type="entry name" value="RNA POLYMERASE ECF-TYPE SIGMA FACTO"/>
    <property type="match status" value="1"/>
</dbReference>
<dbReference type="InterPro" id="IPR013325">
    <property type="entry name" value="RNA_pol_sigma_r2"/>
</dbReference>
<dbReference type="RefSeq" id="WP_116224176.1">
    <property type="nucleotide sequence ID" value="NZ_AP018437.1"/>
</dbReference>
<gene>
    <name evidence="7" type="ORF">DFR64_0899</name>
</gene>